<proteinExistence type="predicted"/>
<protein>
    <submittedName>
        <fullName evidence="1">Uncharacterized protein</fullName>
    </submittedName>
</protein>
<comment type="caution">
    <text evidence="1">The sequence shown here is derived from an EMBL/GenBank/DDBJ whole genome shotgun (WGS) entry which is preliminary data.</text>
</comment>
<evidence type="ECO:0000313" key="1">
    <source>
        <dbReference type="EMBL" id="MFC1420770.1"/>
    </source>
</evidence>
<reference evidence="1 2" key="1">
    <citation type="submission" date="2024-09" db="EMBL/GenBank/DDBJ databases">
        <authorList>
            <person name="Lee S.D."/>
        </authorList>
    </citation>
    <scope>NUCLEOTIDE SEQUENCE [LARGE SCALE GENOMIC DNA]</scope>
    <source>
        <strain evidence="1 2">N8-3</strain>
    </source>
</reference>
<evidence type="ECO:0000313" key="2">
    <source>
        <dbReference type="Proteomes" id="UP001592531"/>
    </source>
</evidence>
<dbReference type="Proteomes" id="UP001592531">
    <property type="component" value="Unassembled WGS sequence"/>
</dbReference>
<gene>
    <name evidence="1" type="ORF">ACEZDE_29610</name>
</gene>
<sequence>MDPTVGGLLADWLDQAADAFEGVDCPATEPALLLARKINAKETTDAH</sequence>
<accession>A0ABV6W450</accession>
<keyword evidence="2" id="KW-1185">Reference proteome</keyword>
<dbReference type="EMBL" id="JBHFAB010000030">
    <property type="protein sequence ID" value="MFC1420770.1"/>
    <property type="molecule type" value="Genomic_DNA"/>
</dbReference>
<dbReference type="RefSeq" id="WP_380542666.1">
    <property type="nucleotide sequence ID" value="NZ_JBHFAB010000030.1"/>
</dbReference>
<name>A0ABV6W450_9ACTN</name>
<organism evidence="1 2">
    <name type="scientific">Streptacidiphilus cavernicola</name>
    <dbReference type="NCBI Taxonomy" id="3342716"/>
    <lineage>
        <taxon>Bacteria</taxon>
        <taxon>Bacillati</taxon>
        <taxon>Actinomycetota</taxon>
        <taxon>Actinomycetes</taxon>
        <taxon>Kitasatosporales</taxon>
        <taxon>Streptomycetaceae</taxon>
        <taxon>Streptacidiphilus</taxon>
    </lineage>
</organism>